<dbReference type="AlphaFoldDB" id="A0A840YQE3"/>
<keyword evidence="3" id="KW-1185">Reference proteome</keyword>
<comment type="caution">
    <text evidence="2">The sequence shown here is derived from an EMBL/GenBank/DDBJ whole genome shotgun (WGS) entry which is preliminary data.</text>
</comment>
<accession>A0A840YQE3</accession>
<name>A0A840YQE3_9SPHN</name>
<evidence type="ECO:0000313" key="2">
    <source>
        <dbReference type="EMBL" id="MBB5710812.1"/>
    </source>
</evidence>
<evidence type="ECO:0000256" key="1">
    <source>
        <dbReference type="SAM" id="SignalP"/>
    </source>
</evidence>
<sequence length="191" mass="20313">MFAALVALALQAAAPSSADAPRFRGEGQMKVFDMICGRVFPDEARIDSIMAKLPGARALTPTEVKDYLRDDPGHGWVMQAGTSNMVVTLEAPPVHACAVRMTNTDGVIDESVWQQLIAAAQARAGGGFTTVPPRTIELGAFQSKVSGVQKQGADGAAEAIYLIRTVPKAARTPAQGGIEIRMVRQLVQARR</sequence>
<evidence type="ECO:0000313" key="3">
    <source>
        <dbReference type="Proteomes" id="UP000527143"/>
    </source>
</evidence>
<dbReference type="RefSeq" id="WP_184087011.1">
    <property type="nucleotide sequence ID" value="NZ_JACIJF010000004.1"/>
</dbReference>
<dbReference type="Proteomes" id="UP000527143">
    <property type="component" value="Unassembled WGS sequence"/>
</dbReference>
<dbReference type="EMBL" id="JACIJF010000004">
    <property type="protein sequence ID" value="MBB5710812.1"/>
    <property type="molecule type" value="Genomic_DNA"/>
</dbReference>
<feature type="signal peptide" evidence="1">
    <location>
        <begin position="1"/>
        <end position="18"/>
    </location>
</feature>
<keyword evidence="1" id="KW-0732">Signal</keyword>
<reference evidence="2 3" key="1">
    <citation type="submission" date="2020-08" db="EMBL/GenBank/DDBJ databases">
        <title>Genomic Encyclopedia of Type Strains, Phase IV (KMG-IV): sequencing the most valuable type-strain genomes for metagenomic binning, comparative biology and taxonomic classification.</title>
        <authorList>
            <person name="Goeker M."/>
        </authorList>
    </citation>
    <scope>NUCLEOTIDE SEQUENCE [LARGE SCALE GENOMIC DNA]</scope>
    <source>
        <strain evidence="2 3">DSM 26736</strain>
    </source>
</reference>
<feature type="chain" id="PRO_5032302227" evidence="1">
    <location>
        <begin position="19"/>
        <end position="191"/>
    </location>
</feature>
<organism evidence="2 3">
    <name type="scientific">Sphingomonas xinjiangensis</name>
    <dbReference type="NCBI Taxonomy" id="643568"/>
    <lineage>
        <taxon>Bacteria</taxon>
        <taxon>Pseudomonadati</taxon>
        <taxon>Pseudomonadota</taxon>
        <taxon>Alphaproteobacteria</taxon>
        <taxon>Sphingomonadales</taxon>
        <taxon>Sphingomonadaceae</taxon>
        <taxon>Sphingomonas</taxon>
    </lineage>
</organism>
<gene>
    <name evidence="2" type="ORF">FHT02_002043</name>
</gene>
<protein>
    <submittedName>
        <fullName evidence="2">Uncharacterized protein</fullName>
    </submittedName>
</protein>
<proteinExistence type="predicted"/>